<accession>A0A841FVB4</accession>
<evidence type="ECO:0000256" key="1">
    <source>
        <dbReference type="SAM" id="MobiDB-lite"/>
    </source>
</evidence>
<dbReference type="Proteomes" id="UP000548476">
    <property type="component" value="Unassembled WGS sequence"/>
</dbReference>
<sequence length="180" mass="19435">MALERRAHQAGIFSAVVAVLALLWGIFVYVVPGQQSGSGSDATSSGDEAPGADSGEQSPRSVEAWQGTMLFDDGGVDFDTDPPTKASSPDPRIDAYNGDGSIVTYGWTLKNVARWSGEDAPNAEDCAGLLQTHAVYEADYDKGSRFCVRSRGLERIVFVEFLEPIDTAWEIQVTVWNTRA</sequence>
<dbReference type="EMBL" id="JACHGT010000013">
    <property type="protein sequence ID" value="MBB6037668.1"/>
    <property type="molecule type" value="Genomic_DNA"/>
</dbReference>
<gene>
    <name evidence="3" type="ORF">HNR73_005546</name>
</gene>
<keyword evidence="2" id="KW-0812">Transmembrane</keyword>
<comment type="caution">
    <text evidence="3">The sequence shown here is derived from an EMBL/GenBank/DDBJ whole genome shotgun (WGS) entry which is preliminary data.</text>
</comment>
<dbReference type="AlphaFoldDB" id="A0A841FVB4"/>
<evidence type="ECO:0000313" key="3">
    <source>
        <dbReference type="EMBL" id="MBB6037668.1"/>
    </source>
</evidence>
<name>A0A841FVB4_9ACTN</name>
<protein>
    <submittedName>
        <fullName evidence="3">Uncharacterized protein</fullName>
    </submittedName>
</protein>
<keyword evidence="2" id="KW-1133">Transmembrane helix</keyword>
<reference evidence="3 4" key="1">
    <citation type="submission" date="2020-08" db="EMBL/GenBank/DDBJ databases">
        <title>Genomic Encyclopedia of Type Strains, Phase IV (KMG-IV): sequencing the most valuable type-strain genomes for metagenomic binning, comparative biology and taxonomic classification.</title>
        <authorList>
            <person name="Goeker M."/>
        </authorList>
    </citation>
    <scope>NUCLEOTIDE SEQUENCE [LARGE SCALE GENOMIC DNA]</scope>
    <source>
        <strain evidence="3 4">YIM 65646</strain>
    </source>
</reference>
<organism evidence="3 4">
    <name type="scientific">Phytomonospora endophytica</name>
    <dbReference type="NCBI Taxonomy" id="714109"/>
    <lineage>
        <taxon>Bacteria</taxon>
        <taxon>Bacillati</taxon>
        <taxon>Actinomycetota</taxon>
        <taxon>Actinomycetes</taxon>
        <taxon>Micromonosporales</taxon>
        <taxon>Micromonosporaceae</taxon>
        <taxon>Phytomonospora</taxon>
    </lineage>
</organism>
<proteinExistence type="predicted"/>
<evidence type="ECO:0000256" key="2">
    <source>
        <dbReference type="SAM" id="Phobius"/>
    </source>
</evidence>
<evidence type="ECO:0000313" key="4">
    <source>
        <dbReference type="Proteomes" id="UP000548476"/>
    </source>
</evidence>
<feature type="transmembrane region" description="Helical" evidence="2">
    <location>
        <begin position="12"/>
        <end position="31"/>
    </location>
</feature>
<keyword evidence="2" id="KW-0472">Membrane</keyword>
<keyword evidence="4" id="KW-1185">Reference proteome</keyword>
<feature type="compositionally biased region" description="Low complexity" evidence="1">
    <location>
        <begin position="36"/>
        <end position="47"/>
    </location>
</feature>
<feature type="region of interest" description="Disordered" evidence="1">
    <location>
        <begin position="36"/>
        <end position="61"/>
    </location>
</feature>
<dbReference type="RefSeq" id="WP_184790483.1">
    <property type="nucleotide sequence ID" value="NZ_BONT01000054.1"/>
</dbReference>